<dbReference type="Gene3D" id="2.60.120.590">
    <property type="entry name" value="Alpha-ketoglutarate-dependent dioxygenase AlkB-like"/>
    <property type="match status" value="1"/>
</dbReference>
<gene>
    <name evidence="2" type="primary">ORF60739</name>
</gene>
<dbReference type="GO" id="GO:0016491">
    <property type="term" value="F:oxidoreductase activity"/>
    <property type="evidence" value="ECO:0007669"/>
    <property type="project" value="TreeGrafter"/>
</dbReference>
<name>A0A0B6ZEX2_9EUPU</name>
<evidence type="ECO:0000313" key="2">
    <source>
        <dbReference type="EMBL" id="CEK66947.1"/>
    </source>
</evidence>
<dbReference type="AlphaFoldDB" id="A0A0B6ZEX2"/>
<comment type="cofactor">
    <cofactor evidence="1">
        <name>Fe(2+)</name>
        <dbReference type="ChEBI" id="CHEBI:29033"/>
    </cofactor>
</comment>
<dbReference type="SUPFAM" id="SSF51197">
    <property type="entry name" value="Clavaminate synthase-like"/>
    <property type="match status" value="1"/>
</dbReference>
<dbReference type="PANTHER" id="PTHR12463:SF0">
    <property type="entry name" value="ALPHA-KETOGLUTARATE-DEPENDENT DIOXYGENASE ALKB HOMOLOG 4"/>
    <property type="match status" value="1"/>
</dbReference>
<dbReference type="FunFam" id="2.60.120.590:FF:000019">
    <property type="entry name" value="DNA N6-methyl adenine demethylase"/>
    <property type="match status" value="1"/>
</dbReference>
<accession>A0A0B6ZEX2</accession>
<dbReference type="InterPro" id="IPR032857">
    <property type="entry name" value="ALKBH4"/>
</dbReference>
<dbReference type="GO" id="GO:0032451">
    <property type="term" value="F:demethylase activity"/>
    <property type="evidence" value="ECO:0007669"/>
    <property type="project" value="TreeGrafter"/>
</dbReference>
<dbReference type="InterPro" id="IPR037151">
    <property type="entry name" value="AlkB-like_sf"/>
</dbReference>
<protein>
    <recommendedName>
        <fullName evidence="3">Fe2OG dioxygenase domain-containing protein</fullName>
    </recommendedName>
</protein>
<evidence type="ECO:0000256" key="1">
    <source>
        <dbReference type="ARBA" id="ARBA00001954"/>
    </source>
</evidence>
<evidence type="ECO:0008006" key="3">
    <source>
        <dbReference type="Google" id="ProtNLM"/>
    </source>
</evidence>
<organism evidence="2">
    <name type="scientific">Arion vulgaris</name>
    <dbReference type="NCBI Taxonomy" id="1028688"/>
    <lineage>
        <taxon>Eukaryota</taxon>
        <taxon>Metazoa</taxon>
        <taxon>Spiralia</taxon>
        <taxon>Lophotrochozoa</taxon>
        <taxon>Mollusca</taxon>
        <taxon>Gastropoda</taxon>
        <taxon>Heterobranchia</taxon>
        <taxon>Euthyneura</taxon>
        <taxon>Panpulmonata</taxon>
        <taxon>Eupulmonata</taxon>
        <taxon>Stylommatophora</taxon>
        <taxon>Helicina</taxon>
        <taxon>Arionoidea</taxon>
        <taxon>Arionidae</taxon>
        <taxon>Arion</taxon>
    </lineage>
</organism>
<dbReference type="PANTHER" id="PTHR12463">
    <property type="entry name" value="OXYGENASE-RELATED"/>
    <property type="match status" value="1"/>
</dbReference>
<proteinExistence type="predicted"/>
<dbReference type="GO" id="GO:0070988">
    <property type="term" value="P:demethylation"/>
    <property type="evidence" value="ECO:0007669"/>
    <property type="project" value="InterPro"/>
</dbReference>
<dbReference type="EMBL" id="HACG01020082">
    <property type="protein sequence ID" value="CEK66947.1"/>
    <property type="molecule type" value="Transcribed_RNA"/>
</dbReference>
<sequence>MGDSGFVRIIGPKPRACGCKGIRSCTLCKELTNDRQQTLAPERTFSYCIDCKKAWHIEPTSPQQNSDSFNKSSATDKCVAIDIHNNGTSVDTCPANGFIRPGECPNAKLGVIDDVIKSTCSHVNASHVIDFEGIAIIENFITEEEEEFLNTAISSCQFVNSQSGRRKQDYGPKVNFKKQKLRTANFNGLPSYSRFIYERMKAHPYLCDFEPVELCNLEYCQQRGAHIDAHLDDMWLWGDRLVTLNLLSDSVLTFTLDSNPGVSVGVPLFRRSLTIVSSAARDTWKHSILPEDIKERRIAMTFRELSTEFTAGGVREQEGNELLKVALLFEGKTVNS</sequence>
<reference evidence="2" key="1">
    <citation type="submission" date="2014-12" db="EMBL/GenBank/DDBJ databases">
        <title>Insight into the proteome of Arion vulgaris.</title>
        <authorList>
            <person name="Aradska J."/>
            <person name="Bulat T."/>
            <person name="Smidak R."/>
            <person name="Sarate P."/>
            <person name="Gangsoo J."/>
            <person name="Sialana F."/>
            <person name="Bilban M."/>
            <person name="Lubec G."/>
        </authorList>
    </citation>
    <scope>NUCLEOTIDE SEQUENCE</scope>
    <source>
        <tissue evidence="2">Skin</tissue>
    </source>
</reference>